<evidence type="ECO:0000313" key="11">
    <source>
        <dbReference type="EMBL" id="QDS73228.1"/>
    </source>
</evidence>
<reference evidence="11 12" key="1">
    <citation type="submission" date="2019-07" db="EMBL/GenBank/DDBJ databases">
        <title>Finished genome of Venturia effusa.</title>
        <authorList>
            <person name="Young C.A."/>
            <person name="Cox M.P."/>
            <person name="Ganley A.R.D."/>
            <person name="David W.J."/>
        </authorList>
    </citation>
    <scope>NUCLEOTIDE SEQUENCE [LARGE SCALE GENOMIC DNA]</scope>
    <source>
        <strain evidence="12">albino</strain>
    </source>
</reference>
<keyword evidence="7 10" id="KW-0238">DNA-binding</keyword>
<dbReference type="CDD" id="cd22912">
    <property type="entry name" value="HFD_H4"/>
    <property type="match status" value="1"/>
</dbReference>
<accession>A0A517LC60</accession>
<dbReference type="SUPFAM" id="SSF47113">
    <property type="entry name" value="Histone-fold"/>
    <property type="match status" value="1"/>
</dbReference>
<dbReference type="Proteomes" id="UP000316270">
    <property type="component" value="Chromosome 9"/>
</dbReference>
<keyword evidence="12" id="KW-1185">Reference proteome</keyword>
<evidence type="ECO:0000313" key="12">
    <source>
        <dbReference type="Proteomes" id="UP000316270"/>
    </source>
</evidence>
<dbReference type="InterPro" id="IPR001951">
    <property type="entry name" value="Histone_H4"/>
</dbReference>
<keyword evidence="8 10" id="KW-0539">Nucleus</keyword>
<evidence type="ECO:0000256" key="4">
    <source>
        <dbReference type="ARBA" id="ARBA00006564"/>
    </source>
</evidence>
<evidence type="ECO:0000256" key="9">
    <source>
        <dbReference type="ARBA" id="ARBA00023269"/>
    </source>
</evidence>
<evidence type="ECO:0000256" key="7">
    <source>
        <dbReference type="ARBA" id="ARBA00023125"/>
    </source>
</evidence>
<dbReference type="SMART" id="SM00417">
    <property type="entry name" value="H4"/>
    <property type="match status" value="1"/>
</dbReference>
<comment type="subcellular location">
    <subcellularLocation>
        <location evidence="3">Chromosome</location>
    </subcellularLocation>
    <subcellularLocation>
        <location evidence="2">Nucleus</location>
    </subcellularLocation>
</comment>
<dbReference type="GO" id="GO:0030527">
    <property type="term" value="F:structural constituent of chromatin"/>
    <property type="evidence" value="ECO:0007669"/>
    <property type="project" value="InterPro"/>
</dbReference>
<dbReference type="PRINTS" id="PR00623">
    <property type="entry name" value="HISTONEH4"/>
</dbReference>
<dbReference type="GO" id="GO:0046982">
    <property type="term" value="F:protein heterodimerization activity"/>
    <property type="evidence" value="ECO:0007669"/>
    <property type="project" value="InterPro"/>
</dbReference>
<dbReference type="OrthoDB" id="3919494at2759"/>
<proteinExistence type="inferred from homology"/>
<keyword evidence="6 10" id="KW-0158">Chromosome</keyword>
<evidence type="ECO:0000256" key="8">
    <source>
        <dbReference type="ARBA" id="ARBA00023242"/>
    </source>
</evidence>
<dbReference type="GO" id="GO:0005634">
    <property type="term" value="C:nucleus"/>
    <property type="evidence" value="ECO:0007669"/>
    <property type="project" value="UniProtKB-SubCell"/>
</dbReference>
<dbReference type="FunFam" id="1.10.20.10:FF:000012">
    <property type="entry name" value="Histone H4"/>
    <property type="match status" value="1"/>
</dbReference>
<protein>
    <recommendedName>
        <fullName evidence="10">Histone H4</fullName>
    </recommendedName>
</protein>
<dbReference type="Gene3D" id="1.10.20.10">
    <property type="entry name" value="Histone, subunit A"/>
    <property type="match status" value="1"/>
</dbReference>
<evidence type="ECO:0000256" key="3">
    <source>
        <dbReference type="ARBA" id="ARBA00004286"/>
    </source>
</evidence>
<gene>
    <name evidence="11" type="ORF">FKW77_003880</name>
</gene>
<dbReference type="STRING" id="50376.A0A517LC60"/>
<comment type="function">
    <text evidence="1 10">Core component of nucleosome. Nucleosomes wrap and compact DNA into chromatin, limiting DNA accessibility to the cellular machineries which require DNA as a template. Histones thereby play a central role in transcription regulation, DNA repair, DNA replication and chromosomal stability. DNA accessibility is regulated via a complex set of post-translational modifications of histones, also called histone code, and nucleosome remodeling.</text>
</comment>
<evidence type="ECO:0000256" key="10">
    <source>
        <dbReference type="RuleBase" id="RU000528"/>
    </source>
</evidence>
<comment type="subunit">
    <text evidence="5 10">The nucleosome is a histone octamer containing two molecules each of H2A, H2B, H3 and H4 assembled in one H3-H4 heterotetramer and two H2A-H2B heterodimers. The octamer wraps approximately 147 bp of DNA.</text>
</comment>
<evidence type="ECO:0000256" key="2">
    <source>
        <dbReference type="ARBA" id="ARBA00004123"/>
    </source>
</evidence>
<dbReference type="PANTHER" id="PTHR10484">
    <property type="entry name" value="HISTONE H4"/>
    <property type="match status" value="1"/>
</dbReference>
<comment type="similarity">
    <text evidence="4 10">Belongs to the histone H4 family.</text>
</comment>
<keyword evidence="9 10" id="KW-0544">Nucleosome core</keyword>
<organism evidence="11 12">
    <name type="scientific">Venturia effusa</name>
    <dbReference type="NCBI Taxonomy" id="50376"/>
    <lineage>
        <taxon>Eukaryota</taxon>
        <taxon>Fungi</taxon>
        <taxon>Dikarya</taxon>
        <taxon>Ascomycota</taxon>
        <taxon>Pezizomycotina</taxon>
        <taxon>Dothideomycetes</taxon>
        <taxon>Pleosporomycetidae</taxon>
        <taxon>Venturiales</taxon>
        <taxon>Venturiaceae</taxon>
        <taxon>Venturia</taxon>
    </lineage>
</organism>
<name>A0A517LC60_9PEZI</name>
<dbReference type="InterPro" id="IPR009072">
    <property type="entry name" value="Histone-fold"/>
</dbReference>
<sequence>MAPPSSSAAPQGSFLNRMGFSSYNSAANPQGRGKGAQGLGKGKTVALKRHRKILRDNIQGITKSDIRRIARRGGVKRISAMIYDETRGVLKNRLTNIIRECCTLLEYRGRKTVTVTDVIFVLNRLGNPIYGFGSIDGSGRAKAT</sequence>
<evidence type="ECO:0000256" key="5">
    <source>
        <dbReference type="ARBA" id="ARBA00011538"/>
    </source>
</evidence>
<dbReference type="AlphaFoldDB" id="A0A517LC60"/>
<dbReference type="GO" id="GO:0003677">
    <property type="term" value="F:DNA binding"/>
    <property type="evidence" value="ECO:0007669"/>
    <property type="project" value="UniProtKB-KW"/>
</dbReference>
<evidence type="ECO:0000256" key="1">
    <source>
        <dbReference type="ARBA" id="ARBA00002001"/>
    </source>
</evidence>
<dbReference type="GO" id="GO:0000786">
    <property type="term" value="C:nucleosome"/>
    <property type="evidence" value="ECO:0007669"/>
    <property type="project" value="UniProtKB-KW"/>
</dbReference>
<evidence type="ECO:0000256" key="6">
    <source>
        <dbReference type="ARBA" id="ARBA00022454"/>
    </source>
</evidence>
<dbReference type="EMBL" id="CP042193">
    <property type="protein sequence ID" value="QDS73228.1"/>
    <property type="molecule type" value="Genomic_DNA"/>
</dbReference>